<dbReference type="EMBL" id="MSCP01000001">
    <property type="protein sequence ID" value="PQJ93153.1"/>
    <property type="molecule type" value="Genomic_DNA"/>
</dbReference>
<reference evidence="4" key="3">
    <citation type="journal article" date="2019" name="Int. J. Syst. Evol. Microbiol.">
        <title>The Global Catalogue of Microorganisms (GCM) 10K type strain sequencing project: providing services to taxonomists for standard genome sequencing and annotation.</title>
        <authorList>
            <consortium name="The Broad Institute Genomics Platform"/>
            <consortium name="The Broad Institute Genome Sequencing Center for Infectious Disease"/>
            <person name="Wu L."/>
            <person name="Ma J."/>
        </authorList>
    </citation>
    <scope>NUCLEOTIDE SEQUENCE [LARGE SCALE GENOMIC DNA]</scope>
    <source>
        <strain evidence="4">NBRC 105001</strain>
    </source>
</reference>
<protein>
    <recommendedName>
        <fullName evidence="5">Phage protein</fullName>
    </recommendedName>
</protein>
<evidence type="ECO:0008006" key="5">
    <source>
        <dbReference type="Google" id="ProtNLM"/>
    </source>
</evidence>
<accession>A0A2S7XHS3</accession>
<dbReference type="Proteomes" id="UP001156660">
    <property type="component" value="Unassembled WGS sequence"/>
</dbReference>
<evidence type="ECO:0000313" key="2">
    <source>
        <dbReference type="EMBL" id="PQJ93153.1"/>
    </source>
</evidence>
<dbReference type="Proteomes" id="UP000239273">
    <property type="component" value="Unassembled WGS sequence"/>
</dbReference>
<evidence type="ECO:0000313" key="1">
    <source>
        <dbReference type="EMBL" id="GLR75989.1"/>
    </source>
</evidence>
<reference evidence="1" key="4">
    <citation type="submission" date="2023-01" db="EMBL/GenBank/DDBJ databases">
        <title>Draft genome sequence of Aliivibrio sifiae strain NBRC 105001.</title>
        <authorList>
            <person name="Sun Q."/>
            <person name="Mori K."/>
        </authorList>
    </citation>
    <scope>NUCLEOTIDE SEQUENCE</scope>
    <source>
        <strain evidence="1">NBRC 105001</strain>
    </source>
</reference>
<proteinExistence type="predicted"/>
<reference evidence="1" key="1">
    <citation type="journal article" date="2014" name="Int. J. Syst. Evol. Microbiol.">
        <title>Complete genome of a new Firmicutes species belonging to the dominant human colonic microbiota ('Ruminococcus bicirculans') reveals two chromosomes and a selective capacity to utilize plant glucans.</title>
        <authorList>
            <consortium name="NISC Comparative Sequencing Program"/>
            <person name="Wegmann U."/>
            <person name="Louis P."/>
            <person name="Goesmann A."/>
            <person name="Henrissat B."/>
            <person name="Duncan S.H."/>
            <person name="Flint H.J."/>
        </authorList>
    </citation>
    <scope>NUCLEOTIDE SEQUENCE</scope>
    <source>
        <strain evidence="1">NBRC 105001</strain>
    </source>
</reference>
<name>A0A2S7XHS3_9GAMM</name>
<dbReference type="AlphaFoldDB" id="A0A2S7XHS3"/>
<sequence>MTKAKEGNSIVLTVGGIQLRFEPNMVAYNKYINEMQPNDKMAPIMNYLRRIVLPADKENLNDFLSKPGMAMKLLNKVNELYECDLEIEVKN</sequence>
<dbReference type="OrthoDB" id="5908298at2"/>
<dbReference type="EMBL" id="BSOU01000007">
    <property type="protein sequence ID" value="GLR75989.1"/>
    <property type="molecule type" value="Genomic_DNA"/>
</dbReference>
<evidence type="ECO:0000313" key="3">
    <source>
        <dbReference type="Proteomes" id="UP000239273"/>
    </source>
</evidence>
<gene>
    <name evidence="2" type="ORF">BTO23_03395</name>
    <name evidence="1" type="ORF">GCM10007855_28630</name>
</gene>
<dbReference type="Pfam" id="PF10963">
    <property type="entry name" value="Phage_TAC_10"/>
    <property type="match status" value="1"/>
</dbReference>
<evidence type="ECO:0000313" key="4">
    <source>
        <dbReference type="Proteomes" id="UP001156660"/>
    </source>
</evidence>
<comment type="caution">
    <text evidence="2">The sequence shown here is derived from an EMBL/GenBank/DDBJ whole genome shotgun (WGS) entry which is preliminary data.</text>
</comment>
<reference evidence="2 3" key="2">
    <citation type="submission" date="2016-12" db="EMBL/GenBank/DDBJ databases">
        <title>Diversity of luminous bacteria.</title>
        <authorList>
            <person name="Yoshizawa S."/>
            <person name="Kogure K."/>
        </authorList>
    </citation>
    <scope>NUCLEOTIDE SEQUENCE [LARGE SCALE GENOMIC DNA]</scope>
    <source>
        <strain evidence="2 3">NBRC 105001</strain>
    </source>
</reference>
<dbReference type="InterPro" id="IPR024406">
    <property type="entry name" value="TAC-10"/>
</dbReference>
<organism evidence="2 3">
    <name type="scientific">Aliivibrio sifiae</name>
    <dbReference type="NCBI Taxonomy" id="566293"/>
    <lineage>
        <taxon>Bacteria</taxon>
        <taxon>Pseudomonadati</taxon>
        <taxon>Pseudomonadota</taxon>
        <taxon>Gammaproteobacteria</taxon>
        <taxon>Vibrionales</taxon>
        <taxon>Vibrionaceae</taxon>
        <taxon>Aliivibrio</taxon>
    </lineage>
</organism>
<dbReference type="RefSeq" id="WP_061014010.1">
    <property type="nucleotide sequence ID" value="NZ_BSOU01000007.1"/>
</dbReference>
<keyword evidence="4" id="KW-1185">Reference proteome</keyword>